<sequence>MSGRESEMCDIGKLGDAADLKRRFYATTDCATNRNFVEAGENCFGLIVDENILTGEFIVEYCVEIMTDEQMLLREQWYARSPVHFINSCAIIFQGVAVDAQLFGSEARFANHSCEPSAEFSLMYPSKKGQRGVGGLDGMRIGIFATR</sequence>
<gene>
    <name evidence="2" type="ORF">TrLO_g3532</name>
</gene>
<dbReference type="EMBL" id="BRXW01000657">
    <property type="protein sequence ID" value="GMH72610.1"/>
    <property type="molecule type" value="Genomic_DNA"/>
</dbReference>
<keyword evidence="3" id="KW-1185">Reference proteome</keyword>
<feature type="domain" description="SET" evidence="1">
    <location>
        <begin position="20"/>
        <end position="147"/>
    </location>
</feature>
<dbReference type="Pfam" id="PF00856">
    <property type="entry name" value="SET"/>
    <property type="match status" value="1"/>
</dbReference>
<dbReference type="OrthoDB" id="308383at2759"/>
<dbReference type="InterPro" id="IPR001214">
    <property type="entry name" value="SET_dom"/>
</dbReference>
<accession>A0A9W7ARH6</accession>
<comment type="caution">
    <text evidence="2">The sequence shown here is derived from an EMBL/GenBank/DDBJ whole genome shotgun (WGS) entry which is preliminary data.</text>
</comment>
<dbReference type="PROSITE" id="PS50280">
    <property type="entry name" value="SET"/>
    <property type="match status" value="1"/>
</dbReference>
<dbReference type="AlphaFoldDB" id="A0A9W7ARH6"/>
<dbReference type="Proteomes" id="UP001165122">
    <property type="component" value="Unassembled WGS sequence"/>
</dbReference>
<dbReference type="InterPro" id="IPR046341">
    <property type="entry name" value="SET_dom_sf"/>
</dbReference>
<evidence type="ECO:0000313" key="3">
    <source>
        <dbReference type="Proteomes" id="UP001165122"/>
    </source>
</evidence>
<evidence type="ECO:0000259" key="1">
    <source>
        <dbReference type="PROSITE" id="PS50280"/>
    </source>
</evidence>
<protein>
    <recommendedName>
        <fullName evidence="1">SET domain-containing protein</fullName>
    </recommendedName>
</protein>
<evidence type="ECO:0000313" key="2">
    <source>
        <dbReference type="EMBL" id="GMH72610.1"/>
    </source>
</evidence>
<dbReference type="Gene3D" id="2.170.270.10">
    <property type="entry name" value="SET domain"/>
    <property type="match status" value="1"/>
</dbReference>
<proteinExistence type="predicted"/>
<reference evidence="3" key="1">
    <citation type="journal article" date="2023" name="Commun. Biol.">
        <title>Genome analysis of Parmales, the sister group of diatoms, reveals the evolutionary specialization of diatoms from phago-mixotrophs to photoautotrophs.</title>
        <authorList>
            <person name="Ban H."/>
            <person name="Sato S."/>
            <person name="Yoshikawa S."/>
            <person name="Yamada K."/>
            <person name="Nakamura Y."/>
            <person name="Ichinomiya M."/>
            <person name="Sato N."/>
            <person name="Blanc-Mathieu R."/>
            <person name="Endo H."/>
            <person name="Kuwata A."/>
            <person name="Ogata H."/>
        </authorList>
    </citation>
    <scope>NUCLEOTIDE SEQUENCE [LARGE SCALE GENOMIC DNA]</scope>
    <source>
        <strain evidence="3">NIES 3700</strain>
    </source>
</reference>
<organism evidence="2 3">
    <name type="scientific">Triparma laevis f. longispina</name>
    <dbReference type="NCBI Taxonomy" id="1714387"/>
    <lineage>
        <taxon>Eukaryota</taxon>
        <taxon>Sar</taxon>
        <taxon>Stramenopiles</taxon>
        <taxon>Ochrophyta</taxon>
        <taxon>Bolidophyceae</taxon>
        <taxon>Parmales</taxon>
        <taxon>Triparmaceae</taxon>
        <taxon>Triparma</taxon>
    </lineage>
</organism>
<dbReference type="SUPFAM" id="SSF82199">
    <property type="entry name" value="SET domain"/>
    <property type="match status" value="1"/>
</dbReference>
<name>A0A9W7ARH6_9STRA</name>